<dbReference type="Proteomes" id="UP000184363">
    <property type="component" value="Unassembled WGS sequence"/>
</dbReference>
<proteinExistence type="predicted"/>
<accession>A0A1M6Z4Z8</accession>
<dbReference type="Pfam" id="PF03473">
    <property type="entry name" value="MOSC"/>
    <property type="match status" value="1"/>
</dbReference>
<name>A0A1M6Z4Z8_PSETH</name>
<gene>
    <name evidence="2" type="ORF">SAMN05443637_12288</name>
</gene>
<feature type="domain" description="MOSC" evidence="1">
    <location>
        <begin position="28"/>
        <end position="170"/>
    </location>
</feature>
<dbReference type="PROSITE" id="PS51340">
    <property type="entry name" value="MOSC"/>
    <property type="match status" value="1"/>
</dbReference>
<dbReference type="EMBL" id="FRAP01000022">
    <property type="protein sequence ID" value="SHL25483.1"/>
    <property type="molecule type" value="Genomic_DNA"/>
</dbReference>
<dbReference type="AlphaFoldDB" id="A0A1M6Z4Z8"/>
<evidence type="ECO:0000313" key="2">
    <source>
        <dbReference type="EMBL" id="SHL25483.1"/>
    </source>
</evidence>
<sequence>MQVVALLVAPVHAYAGRPDDGPAADPTSGAVARVRVRAQHGIEGDRYAGAAAHRTAAVTVISADALDAVAAELGVAPFDPLAARRNIVVRGPVDVDALARRCSHEHGAVFALDTGAGPVRFQAHRPASPCRWMDVVLADGAWRAMRGRGGVRCTPLDDGVLTVGPGVFTLLEPPG</sequence>
<dbReference type="InterPro" id="IPR011037">
    <property type="entry name" value="Pyrv_Knase-like_insert_dom_sf"/>
</dbReference>
<dbReference type="GO" id="GO:0030170">
    <property type="term" value="F:pyridoxal phosphate binding"/>
    <property type="evidence" value="ECO:0007669"/>
    <property type="project" value="InterPro"/>
</dbReference>
<evidence type="ECO:0000313" key="3">
    <source>
        <dbReference type="Proteomes" id="UP000184363"/>
    </source>
</evidence>
<protein>
    <submittedName>
        <fullName evidence="2">MOSC domain-containing protein</fullName>
    </submittedName>
</protein>
<dbReference type="GO" id="GO:0003824">
    <property type="term" value="F:catalytic activity"/>
    <property type="evidence" value="ECO:0007669"/>
    <property type="project" value="InterPro"/>
</dbReference>
<dbReference type="GO" id="GO:0030151">
    <property type="term" value="F:molybdenum ion binding"/>
    <property type="evidence" value="ECO:0007669"/>
    <property type="project" value="InterPro"/>
</dbReference>
<dbReference type="InterPro" id="IPR005302">
    <property type="entry name" value="MoCF_Sase_C"/>
</dbReference>
<organism evidence="2 3">
    <name type="scientific">Pseudonocardia thermophila</name>
    <dbReference type="NCBI Taxonomy" id="1848"/>
    <lineage>
        <taxon>Bacteria</taxon>
        <taxon>Bacillati</taxon>
        <taxon>Actinomycetota</taxon>
        <taxon>Actinomycetes</taxon>
        <taxon>Pseudonocardiales</taxon>
        <taxon>Pseudonocardiaceae</taxon>
        <taxon>Pseudonocardia</taxon>
    </lineage>
</organism>
<reference evidence="2 3" key="1">
    <citation type="submission" date="2016-11" db="EMBL/GenBank/DDBJ databases">
        <authorList>
            <person name="Jaros S."/>
            <person name="Januszkiewicz K."/>
            <person name="Wedrychowicz H."/>
        </authorList>
    </citation>
    <scope>NUCLEOTIDE SEQUENCE [LARGE SCALE GENOMIC DNA]</scope>
    <source>
        <strain evidence="2 3">DSM 43832</strain>
    </source>
</reference>
<dbReference type="SUPFAM" id="SSF50800">
    <property type="entry name" value="PK beta-barrel domain-like"/>
    <property type="match status" value="1"/>
</dbReference>
<dbReference type="STRING" id="1848.SAMN05443637_12288"/>
<dbReference type="Gene3D" id="2.40.33.20">
    <property type="entry name" value="PK beta-barrel domain-like"/>
    <property type="match status" value="1"/>
</dbReference>
<evidence type="ECO:0000259" key="1">
    <source>
        <dbReference type="PROSITE" id="PS51340"/>
    </source>
</evidence>
<keyword evidence="3" id="KW-1185">Reference proteome</keyword>